<dbReference type="Proteomes" id="UP000694428">
    <property type="component" value="Unplaced"/>
</dbReference>
<keyword evidence="1" id="KW-0472">Membrane</keyword>
<keyword evidence="1" id="KW-0812">Transmembrane</keyword>
<organism evidence="2 3">
    <name type="scientific">Pavo cristatus</name>
    <name type="common">Indian peafowl</name>
    <name type="synonym">Blue peafowl</name>
    <dbReference type="NCBI Taxonomy" id="9049"/>
    <lineage>
        <taxon>Eukaryota</taxon>
        <taxon>Metazoa</taxon>
        <taxon>Chordata</taxon>
        <taxon>Craniata</taxon>
        <taxon>Vertebrata</taxon>
        <taxon>Euteleostomi</taxon>
        <taxon>Archelosauria</taxon>
        <taxon>Archosauria</taxon>
        <taxon>Dinosauria</taxon>
        <taxon>Saurischia</taxon>
        <taxon>Theropoda</taxon>
        <taxon>Coelurosauria</taxon>
        <taxon>Aves</taxon>
        <taxon>Neognathae</taxon>
        <taxon>Galloanserae</taxon>
        <taxon>Galliformes</taxon>
        <taxon>Phasianidae</taxon>
        <taxon>Phasianinae</taxon>
        <taxon>Pavo</taxon>
    </lineage>
</organism>
<protein>
    <submittedName>
        <fullName evidence="2">Uncharacterized protein</fullName>
    </submittedName>
</protein>
<keyword evidence="1" id="KW-1133">Transmembrane helix</keyword>
<keyword evidence="3" id="KW-1185">Reference proteome</keyword>
<name>A0A8C9F751_PAVCR</name>
<evidence type="ECO:0000313" key="2">
    <source>
        <dbReference type="Ensembl" id="ENSPSTP00000010480.1"/>
    </source>
</evidence>
<reference evidence="2" key="2">
    <citation type="submission" date="2025-09" db="UniProtKB">
        <authorList>
            <consortium name="Ensembl"/>
        </authorList>
    </citation>
    <scope>IDENTIFICATION</scope>
</reference>
<evidence type="ECO:0000256" key="1">
    <source>
        <dbReference type="SAM" id="Phobius"/>
    </source>
</evidence>
<sequence length="162" mass="17896">MPSFDEVLKEAGEFGRFQKRVFFLLCQTGITFSFLFASVVFLGQVPDKYWCRIPGAADLSEKCGWTLEEERNFTVLPLLLVNGSSGGRCERLDVIWDAAAGCASPLTHRLDGRVGSPPLAICQDSWVYQQPHASIVSELSWMVPPLTALIALLLEGCDVKTK</sequence>
<dbReference type="Ensembl" id="ENSPSTT00000011001.1">
    <property type="protein sequence ID" value="ENSPSTP00000010480.1"/>
    <property type="gene ID" value="ENSPSTG00000007385.1"/>
</dbReference>
<accession>A0A8C9F751</accession>
<dbReference type="AlphaFoldDB" id="A0A8C9F751"/>
<evidence type="ECO:0000313" key="3">
    <source>
        <dbReference type="Proteomes" id="UP000694428"/>
    </source>
</evidence>
<reference evidence="2" key="1">
    <citation type="submission" date="2025-08" db="UniProtKB">
        <authorList>
            <consortium name="Ensembl"/>
        </authorList>
    </citation>
    <scope>IDENTIFICATION</scope>
</reference>
<proteinExistence type="predicted"/>
<feature type="transmembrane region" description="Helical" evidence="1">
    <location>
        <begin position="21"/>
        <end position="43"/>
    </location>
</feature>